<dbReference type="Pfam" id="PF25876">
    <property type="entry name" value="HH_MFP_RND"/>
    <property type="match status" value="1"/>
</dbReference>
<keyword evidence="5" id="KW-1133">Transmembrane helix</keyword>
<feature type="domain" description="Multidrug resistance protein MdtA-like C-terminal permuted SH3" evidence="9">
    <location>
        <begin position="318"/>
        <end position="376"/>
    </location>
</feature>
<feature type="domain" description="Multidrug resistance protein MdtA-like beta-barrel" evidence="8">
    <location>
        <begin position="219"/>
        <end position="306"/>
    </location>
</feature>
<dbReference type="Proteomes" id="UP000218427">
    <property type="component" value="Unassembled WGS sequence"/>
</dbReference>
<evidence type="ECO:0000256" key="3">
    <source>
        <dbReference type="SAM" id="Coils"/>
    </source>
</evidence>
<comment type="caution">
    <text evidence="10">The sequence shown here is derived from an EMBL/GenBank/DDBJ whole genome shotgun (WGS) entry which is preliminary data.</text>
</comment>
<dbReference type="Gene3D" id="1.10.287.470">
    <property type="entry name" value="Helix hairpin bin"/>
    <property type="match status" value="1"/>
</dbReference>
<dbReference type="NCBIfam" id="TIGR01730">
    <property type="entry name" value="RND_mfp"/>
    <property type="match status" value="1"/>
</dbReference>
<dbReference type="Gene3D" id="2.40.50.100">
    <property type="match status" value="1"/>
</dbReference>
<evidence type="ECO:0000313" key="10">
    <source>
        <dbReference type="EMBL" id="PCO04540.1"/>
    </source>
</evidence>
<evidence type="ECO:0000256" key="4">
    <source>
        <dbReference type="SAM" id="MobiDB-lite"/>
    </source>
</evidence>
<reference evidence="10" key="1">
    <citation type="submission" date="2017-08" db="EMBL/GenBank/DDBJ databases">
        <title>Microbulbifer marisrubri sp. nov., a halophilic alphaproteobacterium isolated from marine sediment of the Yellow Sea, China.</title>
        <authorList>
            <person name="Zhang G."/>
            <person name="Xiong Q."/>
        </authorList>
    </citation>
    <scope>NUCLEOTIDE SEQUENCE [LARGE SCALE GENOMIC DNA]</scope>
    <source>
        <strain evidence="10">WRN-8</strain>
    </source>
</reference>
<feature type="transmembrane region" description="Helical" evidence="5">
    <location>
        <begin position="12"/>
        <end position="32"/>
    </location>
</feature>
<feature type="coiled-coil region" evidence="3">
    <location>
        <begin position="113"/>
        <end position="178"/>
    </location>
</feature>
<feature type="region of interest" description="Disordered" evidence="4">
    <location>
        <begin position="381"/>
        <end position="432"/>
    </location>
</feature>
<dbReference type="EMBL" id="LRFG02000005">
    <property type="protein sequence ID" value="PCO04540.1"/>
    <property type="molecule type" value="Genomic_DNA"/>
</dbReference>
<feature type="compositionally biased region" description="Basic and acidic residues" evidence="4">
    <location>
        <begin position="392"/>
        <end position="420"/>
    </location>
</feature>
<accession>A0ABX4HY03</accession>
<dbReference type="SUPFAM" id="SSF111369">
    <property type="entry name" value="HlyD-like secretion proteins"/>
    <property type="match status" value="1"/>
</dbReference>
<dbReference type="Gene3D" id="2.40.420.20">
    <property type="match status" value="1"/>
</dbReference>
<dbReference type="InterPro" id="IPR058626">
    <property type="entry name" value="MdtA-like_b-barrel"/>
</dbReference>
<dbReference type="InterPro" id="IPR058625">
    <property type="entry name" value="MdtA-like_BSH"/>
</dbReference>
<dbReference type="InterPro" id="IPR058624">
    <property type="entry name" value="MdtA-like_HH"/>
</dbReference>
<evidence type="ECO:0000259" key="6">
    <source>
        <dbReference type="Pfam" id="PF25876"/>
    </source>
</evidence>
<comment type="subcellular location">
    <subcellularLocation>
        <location evidence="1">Cell inner membrane</location>
        <topology evidence="1">Lipid-anchor</topology>
    </subcellularLocation>
</comment>
<dbReference type="InterPro" id="IPR006143">
    <property type="entry name" value="RND_pump_MFP"/>
</dbReference>
<evidence type="ECO:0000256" key="2">
    <source>
        <dbReference type="ARBA" id="ARBA00009477"/>
    </source>
</evidence>
<dbReference type="Pfam" id="PF25944">
    <property type="entry name" value="Beta-barrel_RND"/>
    <property type="match status" value="1"/>
</dbReference>
<gene>
    <name evidence="10" type="ORF">AWR36_013955</name>
</gene>
<feature type="domain" description="Multidrug resistance protein MdtA-like alpha-helical hairpin" evidence="6">
    <location>
        <begin position="115"/>
        <end position="182"/>
    </location>
</feature>
<dbReference type="Pfam" id="PF25917">
    <property type="entry name" value="BSH_RND"/>
    <property type="match status" value="1"/>
</dbReference>
<name>A0ABX4HY03_9GAMM</name>
<proteinExistence type="inferred from homology"/>
<protein>
    <submittedName>
        <fullName evidence="10">Efflux RND transporter periplasmic adaptor subunit</fullName>
    </submittedName>
</protein>
<keyword evidence="5" id="KW-0812">Transmembrane</keyword>
<dbReference type="Pfam" id="PF25967">
    <property type="entry name" value="RND-MFP_C"/>
    <property type="match status" value="1"/>
</dbReference>
<dbReference type="Gene3D" id="2.40.30.170">
    <property type="match status" value="1"/>
</dbReference>
<evidence type="ECO:0000256" key="5">
    <source>
        <dbReference type="SAM" id="Phobius"/>
    </source>
</evidence>
<comment type="similarity">
    <text evidence="2">Belongs to the membrane fusion protein (MFP) (TC 8.A.1) family.</text>
</comment>
<dbReference type="InterPro" id="IPR058627">
    <property type="entry name" value="MdtA-like_C"/>
</dbReference>
<keyword evidence="3" id="KW-0175">Coiled coil</keyword>
<evidence type="ECO:0000259" key="7">
    <source>
        <dbReference type="Pfam" id="PF25917"/>
    </source>
</evidence>
<evidence type="ECO:0000313" key="11">
    <source>
        <dbReference type="Proteomes" id="UP000218427"/>
    </source>
</evidence>
<organism evidence="10 11">
    <name type="scientific">Microbulbifer flavimaris</name>
    <dbReference type="NCBI Taxonomy" id="1781068"/>
    <lineage>
        <taxon>Bacteria</taxon>
        <taxon>Pseudomonadati</taxon>
        <taxon>Pseudomonadota</taxon>
        <taxon>Gammaproteobacteria</taxon>
        <taxon>Cellvibrionales</taxon>
        <taxon>Microbulbiferaceae</taxon>
        <taxon>Microbulbifer</taxon>
    </lineage>
</organism>
<feature type="domain" description="Multidrug resistance protein MdtA-like barrel-sandwich hybrid" evidence="7">
    <location>
        <begin position="75"/>
        <end position="203"/>
    </location>
</feature>
<dbReference type="PANTHER" id="PTHR30158">
    <property type="entry name" value="ACRA/E-RELATED COMPONENT OF DRUG EFFLUX TRANSPORTER"/>
    <property type="match status" value="1"/>
</dbReference>
<keyword evidence="11" id="KW-1185">Reference proteome</keyword>
<evidence type="ECO:0000259" key="8">
    <source>
        <dbReference type="Pfam" id="PF25944"/>
    </source>
</evidence>
<keyword evidence="5" id="KW-0472">Membrane</keyword>
<evidence type="ECO:0000259" key="9">
    <source>
        <dbReference type="Pfam" id="PF25967"/>
    </source>
</evidence>
<evidence type="ECO:0000256" key="1">
    <source>
        <dbReference type="ARBA" id="ARBA00004519"/>
    </source>
</evidence>
<sequence>MLFIVPFVVHRAWLVVVARYLLFFLLAVGLVACGDKEQAQETPPPPSVEVVTIREHQVIPRFEYVGKVEATDEYEVRSRVSGHIESRHFVEGQQVREGELLYVIDPQPFVARVENQRANFAQAQSALQVAERNYRRGLQLVETGAISQVQMDELKGQFEQAESRVQAIAADVRSAELDLSYTEIRAPLSGPIGRSEFPEGSLVGPDIEIPLTTIVRMDPIFVRFQVPEFQLFSVRAEEEQRRAEGRGPIRRDIRIKQPDGEYYPHPGVIEFVENTIDPSTGTVTARVSFPNPNQLLVQGQFARVSVWVFRGAESVKPLIPQVAVQEDMQGYYCFVIGQENKAEKRYLELGQREGVLWAVKKGLSGGERVVVSGLQRVAIGKPVDPQPPSLDPYKDLETRTPPPFRERRIKPEERTPEDGLQRYPSGVDDDFK</sequence>